<gene>
    <name evidence="1 3" type="ORF">C55B6.7</name>
    <name evidence="1" type="ORF">CELE_C55B6.7</name>
</gene>
<dbReference type="PaxDb" id="6239-C55B6.7"/>
<sequence>MPLFSFISTFFNRVINEFHTLMLEWLEIEPREEPLVFPVNGWFRVENGEWNHISYI</sequence>
<evidence type="ECO:0000313" key="2">
    <source>
        <dbReference type="Proteomes" id="UP000001940"/>
    </source>
</evidence>
<proteinExistence type="predicted"/>
<dbReference type="CTD" id="13221340"/>
<dbReference type="STRING" id="6239.C55B6.7.1"/>
<dbReference type="SMR" id="E7EM32"/>
<organism evidence="1 2">
    <name type="scientific">Caenorhabditis elegans</name>
    <dbReference type="NCBI Taxonomy" id="6239"/>
    <lineage>
        <taxon>Eukaryota</taxon>
        <taxon>Metazoa</taxon>
        <taxon>Ecdysozoa</taxon>
        <taxon>Nematoda</taxon>
        <taxon>Chromadorea</taxon>
        <taxon>Rhabditida</taxon>
        <taxon>Rhabditina</taxon>
        <taxon>Rhabditomorpha</taxon>
        <taxon>Rhabditoidea</taxon>
        <taxon>Rhabditidae</taxon>
        <taxon>Peloderinae</taxon>
        <taxon>Caenorhabditis</taxon>
    </lineage>
</organism>
<dbReference type="Proteomes" id="UP000001940">
    <property type="component" value="Chromosome X"/>
</dbReference>
<reference evidence="1 2" key="1">
    <citation type="journal article" date="1998" name="Science">
        <title>Genome sequence of the nematode C. elegans: a platform for investigating biology.</title>
        <authorList>
            <consortium name="The C. elegans sequencing consortium"/>
            <person name="Sulson J.E."/>
            <person name="Waterston R."/>
        </authorList>
    </citation>
    <scope>NUCLEOTIDE SEQUENCE [LARGE SCALE GENOMIC DNA]</scope>
    <source>
        <strain evidence="1 2">Bristol N2</strain>
    </source>
</reference>
<protein>
    <submittedName>
        <fullName evidence="1">Lipase</fullName>
    </submittedName>
</protein>
<dbReference type="KEGG" id="cel:CELE_C55B6.7"/>
<dbReference type="AlphaFoldDB" id="E7EM32"/>
<dbReference type="InParanoid" id="E7EM32"/>
<dbReference type="RefSeq" id="NP_001257046.1">
    <property type="nucleotide sequence ID" value="NM_001270117.2"/>
</dbReference>
<dbReference type="HOGENOM" id="CLU_3016193_0_0_1"/>
<keyword evidence="2" id="KW-1185">Reference proteome</keyword>
<dbReference type="GeneID" id="13221340"/>
<accession>E7EM32</accession>
<dbReference type="WormBase" id="C55B6.7">
    <property type="protein sequence ID" value="CE45698"/>
    <property type="gene ID" value="WBGene00206379"/>
</dbReference>
<evidence type="ECO:0000313" key="1">
    <source>
        <dbReference type="EMBL" id="CCD68081.1"/>
    </source>
</evidence>
<dbReference type="AGR" id="WB:WBGene00206379"/>
<name>E7EM32_CAEEL</name>
<dbReference type="Bgee" id="WBGene00206379">
    <property type="expression patterns" value="Expressed in pharyngeal muscle cell (C elegans)"/>
</dbReference>
<evidence type="ECO:0000313" key="3">
    <source>
        <dbReference type="WormBase" id="C55B6.7"/>
    </source>
</evidence>
<dbReference type="EMBL" id="BX284606">
    <property type="protein sequence ID" value="CCD68081.1"/>
    <property type="molecule type" value="Genomic_DNA"/>
</dbReference>